<dbReference type="RefSeq" id="WP_143140830.1">
    <property type="nucleotide sequence ID" value="NZ_FOMX01000017.1"/>
</dbReference>
<dbReference type="PROSITE" id="PS51257">
    <property type="entry name" value="PROKAR_LIPOPROTEIN"/>
    <property type="match status" value="1"/>
</dbReference>
<feature type="compositionally biased region" description="Low complexity" evidence="1">
    <location>
        <begin position="22"/>
        <end position="90"/>
    </location>
</feature>
<dbReference type="Proteomes" id="UP000199400">
    <property type="component" value="Unassembled WGS sequence"/>
</dbReference>
<evidence type="ECO:0000256" key="1">
    <source>
        <dbReference type="SAM" id="MobiDB-lite"/>
    </source>
</evidence>
<reference evidence="4" key="1">
    <citation type="submission" date="2016-10" db="EMBL/GenBank/DDBJ databases">
        <authorList>
            <person name="Varghese N."/>
            <person name="Submissions S."/>
        </authorList>
    </citation>
    <scope>NUCLEOTIDE SEQUENCE [LARGE SCALE GENOMIC DNA]</scope>
    <source>
        <strain evidence="4">ATCC 25963</strain>
    </source>
</reference>
<evidence type="ECO:0000313" key="3">
    <source>
        <dbReference type="EMBL" id="SFE65291.1"/>
    </source>
</evidence>
<feature type="region of interest" description="Disordered" evidence="1">
    <location>
        <begin position="21"/>
        <end position="107"/>
    </location>
</feature>
<feature type="chain" id="PRO_5011795908" evidence="2">
    <location>
        <begin position="21"/>
        <end position="209"/>
    </location>
</feature>
<gene>
    <name evidence="3" type="ORF">SAMN02745121_05008</name>
</gene>
<feature type="compositionally biased region" description="Polar residues" evidence="1">
    <location>
        <begin position="93"/>
        <end position="106"/>
    </location>
</feature>
<feature type="signal peptide" evidence="2">
    <location>
        <begin position="1"/>
        <end position="20"/>
    </location>
</feature>
<keyword evidence="4" id="KW-1185">Reference proteome</keyword>
<protein>
    <submittedName>
        <fullName evidence="3">Uncharacterized protein</fullName>
    </submittedName>
</protein>
<evidence type="ECO:0000313" key="4">
    <source>
        <dbReference type="Proteomes" id="UP000199400"/>
    </source>
</evidence>
<dbReference type="AlphaFoldDB" id="A0A1I2CAB7"/>
<dbReference type="EMBL" id="FOMX01000017">
    <property type="protein sequence ID" value="SFE65291.1"/>
    <property type="molecule type" value="Genomic_DNA"/>
</dbReference>
<accession>A0A1I2CAB7</accession>
<sequence length="209" mass="20776">MLRRSPFLLLLAAAACFSDAPPSGLSTSGSVSATTTGTTAPGPDTTGPDTTSTSTSTSSAPVTTSATTTTTGIATTSTVTTGEPTTDDLTMGATGTSTSEPGTTDTGPLAACADAPTQFGCIECCQGTQGDWEVFRGNVAGCVCPDFDHPCFPGCFDSLCSSDTLAEACFGCFAADDPCVAGAVAECANYLECATFVGCLEDAACLDKP</sequence>
<name>A0A1I2CAB7_9BACT</name>
<keyword evidence="2" id="KW-0732">Signal</keyword>
<evidence type="ECO:0000256" key="2">
    <source>
        <dbReference type="SAM" id="SignalP"/>
    </source>
</evidence>
<organism evidence="3 4">
    <name type="scientific">Nannocystis exedens</name>
    <dbReference type="NCBI Taxonomy" id="54"/>
    <lineage>
        <taxon>Bacteria</taxon>
        <taxon>Pseudomonadati</taxon>
        <taxon>Myxococcota</taxon>
        <taxon>Polyangia</taxon>
        <taxon>Nannocystales</taxon>
        <taxon>Nannocystaceae</taxon>
        <taxon>Nannocystis</taxon>
    </lineage>
</organism>
<proteinExistence type="predicted"/>